<evidence type="ECO:0000313" key="3">
    <source>
        <dbReference type="Proteomes" id="UP000324222"/>
    </source>
</evidence>
<protein>
    <submittedName>
        <fullName evidence="2">Uncharacterized protein</fullName>
    </submittedName>
</protein>
<reference evidence="2 3" key="1">
    <citation type="submission" date="2019-05" db="EMBL/GenBank/DDBJ databases">
        <title>Another draft genome of Portunus trituberculatus and its Hox gene families provides insights of decapod evolution.</title>
        <authorList>
            <person name="Jeong J.-H."/>
            <person name="Song I."/>
            <person name="Kim S."/>
            <person name="Choi T."/>
            <person name="Kim D."/>
            <person name="Ryu S."/>
            <person name="Kim W."/>
        </authorList>
    </citation>
    <scope>NUCLEOTIDE SEQUENCE [LARGE SCALE GENOMIC DNA]</scope>
    <source>
        <tissue evidence="2">Muscle</tissue>
    </source>
</reference>
<name>A0A5B7KHG0_PORTR</name>
<keyword evidence="3" id="KW-1185">Reference proteome</keyword>
<evidence type="ECO:0000256" key="1">
    <source>
        <dbReference type="SAM" id="MobiDB-lite"/>
    </source>
</evidence>
<feature type="region of interest" description="Disordered" evidence="1">
    <location>
        <begin position="1"/>
        <end position="20"/>
    </location>
</feature>
<comment type="caution">
    <text evidence="2">The sequence shown here is derived from an EMBL/GenBank/DDBJ whole genome shotgun (WGS) entry which is preliminary data.</text>
</comment>
<dbReference type="Proteomes" id="UP000324222">
    <property type="component" value="Unassembled WGS sequence"/>
</dbReference>
<evidence type="ECO:0000313" key="2">
    <source>
        <dbReference type="EMBL" id="MPD06256.1"/>
    </source>
</evidence>
<accession>A0A5B7KHG0</accession>
<dbReference type="AlphaFoldDB" id="A0A5B7KHG0"/>
<dbReference type="EMBL" id="VSRR010150174">
    <property type="protein sequence ID" value="MPD06256.1"/>
    <property type="molecule type" value="Genomic_DNA"/>
</dbReference>
<sequence>MTRALPTSRASGVEKNGYEE</sequence>
<gene>
    <name evidence="2" type="ORF">E2C01_102059</name>
</gene>
<proteinExistence type="predicted"/>
<organism evidence="2 3">
    <name type="scientific">Portunus trituberculatus</name>
    <name type="common">Swimming crab</name>
    <name type="synonym">Neptunus trituberculatus</name>
    <dbReference type="NCBI Taxonomy" id="210409"/>
    <lineage>
        <taxon>Eukaryota</taxon>
        <taxon>Metazoa</taxon>
        <taxon>Ecdysozoa</taxon>
        <taxon>Arthropoda</taxon>
        <taxon>Crustacea</taxon>
        <taxon>Multicrustacea</taxon>
        <taxon>Malacostraca</taxon>
        <taxon>Eumalacostraca</taxon>
        <taxon>Eucarida</taxon>
        <taxon>Decapoda</taxon>
        <taxon>Pleocyemata</taxon>
        <taxon>Brachyura</taxon>
        <taxon>Eubrachyura</taxon>
        <taxon>Portunoidea</taxon>
        <taxon>Portunidae</taxon>
        <taxon>Portuninae</taxon>
        <taxon>Portunus</taxon>
    </lineage>
</organism>